<dbReference type="Pfam" id="PF06026">
    <property type="entry name" value="Rib_5-P_isom_A"/>
    <property type="match status" value="1"/>
</dbReference>
<dbReference type="InterPro" id="IPR004788">
    <property type="entry name" value="Ribose5P_isomerase_type_A"/>
</dbReference>
<proteinExistence type="inferred from homology"/>
<dbReference type="GeneID" id="8200884"/>
<comment type="catalytic activity">
    <reaction evidence="1">
        <text>aldehydo-D-ribose 5-phosphate = D-ribulose 5-phosphate</text>
        <dbReference type="Rhea" id="RHEA:14657"/>
        <dbReference type="ChEBI" id="CHEBI:58121"/>
        <dbReference type="ChEBI" id="CHEBI:58273"/>
        <dbReference type="EC" id="5.3.1.6"/>
    </reaction>
</comment>
<dbReference type="EMBL" id="FN392322">
    <property type="protein sequence ID" value="CAY71439.1"/>
    <property type="molecule type" value="Genomic_DNA"/>
</dbReference>
<dbReference type="PANTHER" id="PTHR11934">
    <property type="entry name" value="RIBOSE-5-PHOSPHATE ISOMERASE"/>
    <property type="match status" value="1"/>
</dbReference>
<dbReference type="Gene3D" id="3.40.50.1360">
    <property type="match status" value="1"/>
</dbReference>
<evidence type="ECO:0000256" key="1">
    <source>
        <dbReference type="ARBA" id="ARBA00001713"/>
    </source>
</evidence>
<dbReference type="FunCoup" id="C4R764">
    <property type="interactions" value="910"/>
</dbReference>
<comment type="pathway">
    <text evidence="2">Carbohydrate degradation; pentose phosphate pathway; D-ribose 5-phosphate from D-ribulose 5-phosphate (non-oxidative stage): step 1/1.</text>
</comment>
<protein>
    <recommendedName>
        <fullName evidence="5">Ribose-5-phosphate isomerase</fullName>
        <ecNumber evidence="4">5.3.1.6</ecNumber>
    </recommendedName>
    <alternativeName>
        <fullName evidence="8">D-ribose-5-phosphate ketol-isomerase</fullName>
    </alternativeName>
    <alternativeName>
        <fullName evidence="7">Phosphoriboisomerase</fullName>
    </alternativeName>
</protein>
<comment type="similarity">
    <text evidence="3">Belongs to the ribose 5-phosphate isomerase family.</text>
</comment>
<evidence type="ECO:0000256" key="7">
    <source>
        <dbReference type="ARBA" id="ARBA00029734"/>
    </source>
</evidence>
<dbReference type="InterPro" id="IPR037171">
    <property type="entry name" value="NagB/RpiA_transferase-like"/>
</dbReference>
<dbReference type="GO" id="GO:0005737">
    <property type="term" value="C:cytoplasm"/>
    <property type="evidence" value="ECO:0007669"/>
    <property type="project" value="TreeGrafter"/>
</dbReference>
<dbReference type="Proteomes" id="UP000000314">
    <property type="component" value="Chromosome 4"/>
</dbReference>
<evidence type="ECO:0000256" key="4">
    <source>
        <dbReference type="ARBA" id="ARBA00011959"/>
    </source>
</evidence>
<organism evidence="9 10">
    <name type="scientific">Komagataella phaffii (strain GS115 / ATCC 20864)</name>
    <name type="common">Yeast</name>
    <name type="synonym">Pichia pastoris</name>
    <dbReference type="NCBI Taxonomy" id="644223"/>
    <lineage>
        <taxon>Eukaryota</taxon>
        <taxon>Fungi</taxon>
        <taxon>Dikarya</taxon>
        <taxon>Ascomycota</taxon>
        <taxon>Saccharomycotina</taxon>
        <taxon>Pichiomycetes</taxon>
        <taxon>Pichiales</taxon>
        <taxon>Pichiaceae</taxon>
        <taxon>Komagataella</taxon>
    </lineage>
</organism>
<dbReference type="eggNOG" id="KOG3075">
    <property type="taxonomic scope" value="Eukaryota"/>
</dbReference>
<dbReference type="SMR" id="C4R764"/>
<gene>
    <name evidence="9" type="ordered locus">PAS_chr4_0213</name>
</gene>
<dbReference type="AlphaFoldDB" id="C4R764"/>
<evidence type="ECO:0000256" key="2">
    <source>
        <dbReference type="ARBA" id="ARBA00004988"/>
    </source>
</evidence>
<dbReference type="OrthoDB" id="1555531at2759"/>
<evidence type="ECO:0000256" key="3">
    <source>
        <dbReference type="ARBA" id="ARBA00008088"/>
    </source>
</evidence>
<evidence type="ECO:0000256" key="8">
    <source>
        <dbReference type="ARBA" id="ARBA00032273"/>
    </source>
</evidence>
<dbReference type="SUPFAM" id="SSF100950">
    <property type="entry name" value="NagB/RpiA/CoA transferase-like"/>
    <property type="match status" value="1"/>
</dbReference>
<dbReference type="UniPathway" id="UPA00115">
    <property type="reaction ID" value="UER00412"/>
</dbReference>
<evidence type="ECO:0000256" key="6">
    <source>
        <dbReference type="ARBA" id="ARBA00023235"/>
    </source>
</evidence>
<dbReference type="FunFam" id="3.40.50.1360:FF:000014">
    <property type="entry name" value="Ribose 5-phosphate isomerase"/>
    <property type="match status" value="1"/>
</dbReference>
<dbReference type="InParanoid" id="C4R764"/>
<dbReference type="GO" id="GO:0009052">
    <property type="term" value="P:pentose-phosphate shunt, non-oxidative branch"/>
    <property type="evidence" value="ECO:0007669"/>
    <property type="project" value="InterPro"/>
</dbReference>
<dbReference type="Gene3D" id="3.30.70.260">
    <property type="match status" value="1"/>
</dbReference>
<dbReference type="STRING" id="644223.C4R764"/>
<keyword evidence="10" id="KW-1185">Reference proteome</keyword>
<keyword evidence="6" id="KW-0413">Isomerase</keyword>
<dbReference type="CDD" id="cd01398">
    <property type="entry name" value="RPI_A"/>
    <property type="match status" value="1"/>
</dbReference>
<dbReference type="PANTHER" id="PTHR11934:SF0">
    <property type="entry name" value="RIBOSE-5-PHOSPHATE ISOMERASE"/>
    <property type="match status" value="1"/>
</dbReference>
<reference evidence="9 10" key="1">
    <citation type="journal article" date="2009" name="Nat. Biotechnol.">
        <title>Genome sequence of the recombinant protein production host Pichia pastoris.</title>
        <authorList>
            <person name="De Schutter K."/>
            <person name="Lin Y.C."/>
            <person name="Tiels P."/>
            <person name="Van Hecke A."/>
            <person name="Glinka S."/>
            <person name="Weber-Lehmann J."/>
            <person name="Rouze P."/>
            <person name="Van de Peer Y."/>
            <person name="Callewaert N."/>
        </authorList>
    </citation>
    <scope>NUCLEOTIDE SEQUENCE [LARGE SCALE GENOMIC DNA]</scope>
    <source>
        <strain evidence="10">GS115 / ATCC 20864</strain>
    </source>
</reference>
<dbReference type="EC" id="5.3.1.6" evidence="4"/>
<evidence type="ECO:0000313" key="9">
    <source>
        <dbReference type="EMBL" id="CAY71439.1"/>
    </source>
</evidence>
<dbReference type="HOGENOM" id="CLU_056590_0_2_1"/>
<dbReference type="GO" id="GO:0004751">
    <property type="term" value="F:ribose-5-phosphate isomerase activity"/>
    <property type="evidence" value="ECO:0007669"/>
    <property type="project" value="UniProtKB-EC"/>
</dbReference>
<dbReference type="GO" id="GO:0006014">
    <property type="term" value="P:D-ribose metabolic process"/>
    <property type="evidence" value="ECO:0007669"/>
    <property type="project" value="TreeGrafter"/>
</dbReference>
<evidence type="ECO:0000256" key="5">
    <source>
        <dbReference type="ARBA" id="ARBA00019150"/>
    </source>
</evidence>
<dbReference type="NCBIfam" id="TIGR00021">
    <property type="entry name" value="rpiA"/>
    <property type="match status" value="1"/>
</dbReference>
<accession>C4R764</accession>
<dbReference type="SUPFAM" id="SSF75445">
    <property type="entry name" value="D-ribose-5-phosphate isomerase (RpiA), lid domain"/>
    <property type="match status" value="1"/>
</dbReference>
<evidence type="ECO:0000313" key="10">
    <source>
        <dbReference type="Proteomes" id="UP000000314"/>
    </source>
</evidence>
<dbReference type="RefSeq" id="XP_002493618.1">
    <property type="nucleotide sequence ID" value="XM_002493573.1"/>
</dbReference>
<dbReference type="KEGG" id="ppa:PAS_chr4_0213"/>
<sequence length="252" mass="27251">MYRRFLSKATTRTMSSLVEQSKKLAAYKAVDENLKDSHSVVGVGSGSTVVYVAERLGQLEHKSSFVCIPTGFQSKELILSNGLRLGSVEEYSSIDIAFDGADEIDSQLNLIKGGGACLMQEKLVASCSKQLFIVADYRKRSPEKLGHAWRQGVPIEVVPAAYNKVLNDLKNLEGYKSAKVRYGGTFKAGPVVTDNSMFIIDADFGEIPVEKVSTLHSQIKGLVGVLETGLFANMTTAAYIGNEDGSVATLTL</sequence>
<dbReference type="OMA" id="ACHVQEK"/>
<name>C4R764_KOMPG</name>